<dbReference type="RefSeq" id="WP_168084291.1">
    <property type="nucleotide sequence ID" value="NZ_JAAVJI010000006.1"/>
</dbReference>
<dbReference type="EMBL" id="JAAVJI010000006">
    <property type="protein sequence ID" value="NJP01719.1"/>
    <property type="molecule type" value="Genomic_DNA"/>
</dbReference>
<evidence type="ECO:0000313" key="2">
    <source>
        <dbReference type="Proteomes" id="UP000746535"/>
    </source>
</evidence>
<protein>
    <submittedName>
        <fullName evidence="1">Uncharacterized protein</fullName>
    </submittedName>
</protein>
<accession>A0ABX0YHA8</accession>
<sequence>MAAVQLSIATFDIAMDAITAWETHWSLRDDRLTCRHCGSSQGRWQSRQPFQHRRSCDSAPFAEPMPWVAIPGWKG</sequence>
<proteinExistence type="predicted"/>
<keyword evidence="2" id="KW-1185">Reference proteome</keyword>
<comment type="caution">
    <text evidence="1">The sequence shown here is derived from an EMBL/GenBank/DDBJ whole genome shotgun (WGS) entry which is preliminary data.</text>
</comment>
<dbReference type="Proteomes" id="UP000746535">
    <property type="component" value="Unassembled WGS sequence"/>
</dbReference>
<gene>
    <name evidence="1" type="ORF">HBH25_12770</name>
</gene>
<organism evidence="1 2">
    <name type="scientific">Pseudomonas quercus</name>
    <dbReference type="NCBI Taxonomy" id="2722792"/>
    <lineage>
        <taxon>Bacteria</taxon>
        <taxon>Pseudomonadati</taxon>
        <taxon>Pseudomonadota</taxon>
        <taxon>Gammaproteobacteria</taxon>
        <taxon>Pseudomonadales</taxon>
        <taxon>Pseudomonadaceae</taxon>
        <taxon>Pseudomonas</taxon>
    </lineage>
</organism>
<evidence type="ECO:0000313" key="1">
    <source>
        <dbReference type="EMBL" id="NJP01719.1"/>
    </source>
</evidence>
<reference evidence="1 2" key="1">
    <citation type="submission" date="2020-03" db="EMBL/GenBank/DDBJ databases">
        <authorList>
            <person name="Wang L."/>
            <person name="He N."/>
            <person name="Li Y."/>
            <person name="Fang Y."/>
            <person name="Zhang F."/>
        </authorList>
    </citation>
    <scope>NUCLEOTIDE SEQUENCE [LARGE SCALE GENOMIC DNA]</scope>
    <source>
        <strain evidence="2">hsmgli-8</strain>
    </source>
</reference>
<name>A0ABX0YHA8_9PSED</name>